<proteinExistence type="predicted"/>
<evidence type="ECO:0000313" key="1">
    <source>
        <dbReference type="EMBL" id="KAJ8883776.1"/>
    </source>
</evidence>
<reference evidence="1 2" key="1">
    <citation type="submission" date="2023-02" db="EMBL/GenBank/DDBJ databases">
        <title>LHISI_Scaffold_Assembly.</title>
        <authorList>
            <person name="Stuart O.P."/>
            <person name="Cleave R."/>
            <person name="Magrath M.J.L."/>
            <person name="Mikheyev A.S."/>
        </authorList>
    </citation>
    <scope>NUCLEOTIDE SEQUENCE [LARGE SCALE GENOMIC DNA]</scope>
    <source>
        <strain evidence="1">Daus_M_001</strain>
        <tissue evidence="1">Leg muscle</tissue>
    </source>
</reference>
<accession>A0ABQ9HI07</accession>
<sequence length="81" mass="8916">MIWAERSYGHVGVPNRVQEAIKRNVSLLLAVIVELILGGDVVPRIVRLRMASGMVTRHIRWVYLLEGMGGKTITSGKTTGS</sequence>
<gene>
    <name evidence="1" type="ORF">PR048_015630</name>
</gene>
<name>A0ABQ9HI07_9NEOP</name>
<evidence type="ECO:0000313" key="2">
    <source>
        <dbReference type="Proteomes" id="UP001159363"/>
    </source>
</evidence>
<keyword evidence="2" id="KW-1185">Reference proteome</keyword>
<dbReference type="EMBL" id="JARBHB010000005">
    <property type="protein sequence ID" value="KAJ8883776.1"/>
    <property type="molecule type" value="Genomic_DNA"/>
</dbReference>
<dbReference type="Proteomes" id="UP001159363">
    <property type="component" value="Chromosome 4"/>
</dbReference>
<organism evidence="1 2">
    <name type="scientific">Dryococelus australis</name>
    <dbReference type="NCBI Taxonomy" id="614101"/>
    <lineage>
        <taxon>Eukaryota</taxon>
        <taxon>Metazoa</taxon>
        <taxon>Ecdysozoa</taxon>
        <taxon>Arthropoda</taxon>
        <taxon>Hexapoda</taxon>
        <taxon>Insecta</taxon>
        <taxon>Pterygota</taxon>
        <taxon>Neoptera</taxon>
        <taxon>Polyneoptera</taxon>
        <taxon>Phasmatodea</taxon>
        <taxon>Verophasmatodea</taxon>
        <taxon>Anareolatae</taxon>
        <taxon>Phasmatidae</taxon>
        <taxon>Eurycanthinae</taxon>
        <taxon>Dryococelus</taxon>
    </lineage>
</organism>
<protein>
    <submittedName>
        <fullName evidence="1">Uncharacterized protein</fullName>
    </submittedName>
</protein>
<comment type="caution">
    <text evidence="1">The sequence shown here is derived from an EMBL/GenBank/DDBJ whole genome shotgun (WGS) entry which is preliminary data.</text>
</comment>